<gene>
    <name evidence="1" type="ORF">Gogos_002113</name>
</gene>
<comment type="caution">
    <text evidence="1">The sequence shown here is derived from an EMBL/GenBank/DDBJ whole genome shotgun (WGS) entry which is preliminary data.</text>
</comment>
<evidence type="ECO:0000313" key="2">
    <source>
        <dbReference type="Proteomes" id="UP000593579"/>
    </source>
</evidence>
<accession>A0A7J9CQE5</accession>
<name>A0A7J9CQE5_GOSGO</name>
<evidence type="ECO:0000313" key="1">
    <source>
        <dbReference type="EMBL" id="MBA0750723.1"/>
    </source>
</evidence>
<sequence>MEAEGPTKTLEFLVVLAIDRIPTKEFLISQVWVARNDIMFDRTSMTIDMMFNPKMISLMWARAVHDEIQFLEGSWWFGSVKCMSSSNKVNEVVIHWVPSTHRRSKFIVAGVAKRTKLMQWGVVRRERSGLFIIFWAVSCSWD</sequence>
<protein>
    <submittedName>
        <fullName evidence="1">Uncharacterized protein</fullName>
    </submittedName>
</protein>
<organism evidence="1 2">
    <name type="scientific">Gossypium gossypioides</name>
    <name type="common">Mexican cotton</name>
    <name type="synonym">Selera gossypioides</name>
    <dbReference type="NCBI Taxonomy" id="34282"/>
    <lineage>
        <taxon>Eukaryota</taxon>
        <taxon>Viridiplantae</taxon>
        <taxon>Streptophyta</taxon>
        <taxon>Embryophyta</taxon>
        <taxon>Tracheophyta</taxon>
        <taxon>Spermatophyta</taxon>
        <taxon>Magnoliopsida</taxon>
        <taxon>eudicotyledons</taxon>
        <taxon>Gunneridae</taxon>
        <taxon>Pentapetalae</taxon>
        <taxon>rosids</taxon>
        <taxon>malvids</taxon>
        <taxon>Malvales</taxon>
        <taxon>Malvaceae</taxon>
        <taxon>Malvoideae</taxon>
        <taxon>Gossypium</taxon>
    </lineage>
</organism>
<reference evidence="1 2" key="1">
    <citation type="journal article" date="2019" name="Genome Biol. Evol.">
        <title>Insights into the evolution of the New World diploid cottons (Gossypium, subgenus Houzingenia) based on genome sequencing.</title>
        <authorList>
            <person name="Grover C.E."/>
            <person name="Arick M.A. 2nd"/>
            <person name="Thrash A."/>
            <person name="Conover J.L."/>
            <person name="Sanders W.S."/>
            <person name="Peterson D.G."/>
            <person name="Frelichowski J.E."/>
            <person name="Scheffler J.A."/>
            <person name="Scheffler B.E."/>
            <person name="Wendel J.F."/>
        </authorList>
    </citation>
    <scope>NUCLEOTIDE SEQUENCE [LARGE SCALE GENOMIC DNA]</scope>
    <source>
        <strain evidence="1">5</strain>
        <tissue evidence="1">Leaf</tissue>
    </source>
</reference>
<dbReference type="EMBL" id="JABEZY010000012">
    <property type="protein sequence ID" value="MBA0750723.1"/>
    <property type="molecule type" value="Genomic_DNA"/>
</dbReference>
<dbReference type="AlphaFoldDB" id="A0A7J9CQE5"/>
<keyword evidence="2" id="KW-1185">Reference proteome</keyword>
<dbReference type="Proteomes" id="UP000593579">
    <property type="component" value="Unassembled WGS sequence"/>
</dbReference>
<dbReference type="OrthoDB" id="935705at2759"/>
<proteinExistence type="predicted"/>